<name>A0A7Z8K2U3_9CELL</name>
<dbReference type="OrthoDB" id="4251531at2"/>
<organism evidence="3 4">
    <name type="scientific">Cellulomonas hominis</name>
    <dbReference type="NCBI Taxonomy" id="156981"/>
    <lineage>
        <taxon>Bacteria</taxon>
        <taxon>Bacillati</taxon>
        <taxon>Actinomycetota</taxon>
        <taxon>Actinomycetes</taxon>
        <taxon>Micrococcales</taxon>
        <taxon>Cellulomonadaceae</taxon>
        <taxon>Cellulomonas</taxon>
    </lineage>
</organism>
<sequence>MAHQRHRLVLDPEPGSVATGRRWAAHEAEEAHATVEAARTVELLTSEILTNAVVHTRAHRRIAVTTDCHDGCVRVEVTDPDPTLPLVKPGNARRLGGHGMRLVDALATAWGIDLHPGRGKTVWFETGTGEHGLTA</sequence>
<evidence type="ECO:0000313" key="4">
    <source>
        <dbReference type="Proteomes" id="UP000308121"/>
    </source>
</evidence>
<dbReference type="PANTHER" id="PTHR35526">
    <property type="entry name" value="ANTI-SIGMA-F FACTOR RSBW-RELATED"/>
    <property type="match status" value="1"/>
</dbReference>
<dbReference type="GO" id="GO:0004674">
    <property type="term" value="F:protein serine/threonine kinase activity"/>
    <property type="evidence" value="ECO:0007669"/>
    <property type="project" value="UniProtKB-KW"/>
</dbReference>
<accession>A0A7Z8K2U3</accession>
<dbReference type="RefSeq" id="WP_154728119.1">
    <property type="nucleotide sequence ID" value="NZ_SZYE01000008.1"/>
</dbReference>
<dbReference type="AlphaFoldDB" id="A0A7Z8K2U3"/>
<keyword evidence="1" id="KW-0723">Serine/threonine-protein kinase</keyword>
<keyword evidence="1" id="KW-0418">Kinase</keyword>
<keyword evidence="3" id="KW-0067">ATP-binding</keyword>
<keyword evidence="3" id="KW-0547">Nucleotide-binding</keyword>
<dbReference type="InterPro" id="IPR003594">
    <property type="entry name" value="HATPase_dom"/>
</dbReference>
<dbReference type="GO" id="GO:0005524">
    <property type="term" value="F:ATP binding"/>
    <property type="evidence" value="ECO:0007669"/>
    <property type="project" value="UniProtKB-KW"/>
</dbReference>
<evidence type="ECO:0000259" key="2">
    <source>
        <dbReference type="Pfam" id="PF13581"/>
    </source>
</evidence>
<dbReference type="Gene3D" id="3.30.565.10">
    <property type="entry name" value="Histidine kinase-like ATPase, C-terminal domain"/>
    <property type="match status" value="1"/>
</dbReference>
<comment type="caution">
    <text evidence="3">The sequence shown here is derived from an EMBL/GenBank/DDBJ whole genome shotgun (WGS) entry which is preliminary data.</text>
</comment>
<dbReference type="SUPFAM" id="SSF55874">
    <property type="entry name" value="ATPase domain of HSP90 chaperone/DNA topoisomerase II/histidine kinase"/>
    <property type="match status" value="1"/>
</dbReference>
<evidence type="ECO:0000256" key="1">
    <source>
        <dbReference type="ARBA" id="ARBA00022527"/>
    </source>
</evidence>
<dbReference type="Proteomes" id="UP000308121">
    <property type="component" value="Unassembled WGS sequence"/>
</dbReference>
<gene>
    <name evidence="3" type="ORF">FA014_02420</name>
</gene>
<keyword evidence="1" id="KW-0808">Transferase</keyword>
<evidence type="ECO:0000313" key="3">
    <source>
        <dbReference type="EMBL" id="TKR27022.1"/>
    </source>
</evidence>
<dbReference type="PANTHER" id="PTHR35526:SF3">
    <property type="entry name" value="ANTI-SIGMA-F FACTOR RSBW"/>
    <property type="match status" value="1"/>
</dbReference>
<protein>
    <submittedName>
        <fullName evidence="3">ATP-binding protein</fullName>
    </submittedName>
</protein>
<dbReference type="Pfam" id="PF13581">
    <property type="entry name" value="HATPase_c_2"/>
    <property type="match status" value="1"/>
</dbReference>
<dbReference type="InterPro" id="IPR050267">
    <property type="entry name" value="Anti-sigma-factor_SerPK"/>
</dbReference>
<dbReference type="InterPro" id="IPR036890">
    <property type="entry name" value="HATPase_C_sf"/>
</dbReference>
<dbReference type="CDD" id="cd16936">
    <property type="entry name" value="HATPase_RsbW-like"/>
    <property type="match status" value="1"/>
</dbReference>
<proteinExistence type="predicted"/>
<dbReference type="EMBL" id="SZYE01000008">
    <property type="protein sequence ID" value="TKR27022.1"/>
    <property type="molecule type" value="Genomic_DNA"/>
</dbReference>
<feature type="domain" description="Histidine kinase/HSP90-like ATPase" evidence="2">
    <location>
        <begin position="12"/>
        <end position="124"/>
    </location>
</feature>
<reference evidence="3 4" key="1">
    <citation type="submission" date="2019-05" db="EMBL/GenBank/DDBJ databases">
        <title>Genome sequence of Cellulomonas hominis strain CS1.</title>
        <authorList>
            <person name="Belmont J."/>
            <person name="Maclea K.S."/>
        </authorList>
    </citation>
    <scope>NUCLEOTIDE SEQUENCE [LARGE SCALE GENOMIC DNA]</scope>
    <source>
        <strain evidence="3 4">CS1</strain>
    </source>
</reference>